<reference evidence="1" key="1">
    <citation type="submission" date="2024-09" db="EMBL/GenBank/DDBJ databases">
        <title>Draft Genome Sequences of Neofusicoccum parvum.</title>
        <authorList>
            <person name="Ashida A."/>
            <person name="Camagna M."/>
            <person name="Tanaka A."/>
            <person name="Takemoto D."/>
        </authorList>
    </citation>
    <scope>NUCLEOTIDE SEQUENCE</scope>
    <source>
        <strain evidence="1">PPO83</strain>
    </source>
</reference>
<gene>
    <name evidence="1" type="primary">g90</name>
    <name evidence="1" type="ORF">NpPPO83_00000090</name>
</gene>
<proteinExistence type="predicted"/>
<dbReference type="EMBL" id="BSXG01000021">
    <property type="protein sequence ID" value="GME25593.1"/>
    <property type="molecule type" value="Genomic_DNA"/>
</dbReference>
<keyword evidence="2" id="KW-1185">Reference proteome</keyword>
<protein>
    <submittedName>
        <fullName evidence="1">Uncharacterized protein</fullName>
    </submittedName>
</protein>
<dbReference type="Proteomes" id="UP001165186">
    <property type="component" value="Unassembled WGS sequence"/>
</dbReference>
<evidence type="ECO:0000313" key="1">
    <source>
        <dbReference type="EMBL" id="GME25593.1"/>
    </source>
</evidence>
<organism evidence="1 2">
    <name type="scientific">Neofusicoccum parvum</name>
    <dbReference type="NCBI Taxonomy" id="310453"/>
    <lineage>
        <taxon>Eukaryota</taxon>
        <taxon>Fungi</taxon>
        <taxon>Dikarya</taxon>
        <taxon>Ascomycota</taxon>
        <taxon>Pezizomycotina</taxon>
        <taxon>Dothideomycetes</taxon>
        <taxon>Dothideomycetes incertae sedis</taxon>
        <taxon>Botryosphaeriales</taxon>
        <taxon>Botryosphaeriaceae</taxon>
        <taxon>Neofusicoccum</taxon>
    </lineage>
</organism>
<accession>A0ACB5RYE4</accession>
<evidence type="ECO:0000313" key="2">
    <source>
        <dbReference type="Proteomes" id="UP001165186"/>
    </source>
</evidence>
<name>A0ACB5RYE4_9PEZI</name>
<comment type="caution">
    <text evidence="1">The sequence shown here is derived from an EMBL/GenBank/DDBJ whole genome shotgun (WGS) entry which is preliminary data.</text>
</comment>
<sequence length="292" mass="32729">MTPPSTKNAKRPWAKFKLDNQFGPEFGHTKKIKTEAGKHTSHWVPDECDDERVNAPPPPGYFEKLKQSCDLELEDQNLNLSSDSSDNASGSDDSDESDGSDAIDDVSSDEGGDEEKRQLPKSQLSGIKEEAATNTVKTPRRRIFPAKSTSGTTSAGARSPNDIKQHDENQQEIMQLCRELDTARADLRWEQAETAANRLVGVAPWSDKATTLIAKVAFRVAPRPDVQGGFENQLRNFVAVQIAQNYEQLRETNNTMVAMIFRDHEDLAEMVYERRLRVLRAKKIQIVEIDSD</sequence>